<keyword evidence="1" id="KW-0472">Membrane</keyword>
<organism evidence="2 3">
    <name type="scientific">Papaver atlanticum</name>
    <dbReference type="NCBI Taxonomy" id="357466"/>
    <lineage>
        <taxon>Eukaryota</taxon>
        <taxon>Viridiplantae</taxon>
        <taxon>Streptophyta</taxon>
        <taxon>Embryophyta</taxon>
        <taxon>Tracheophyta</taxon>
        <taxon>Spermatophyta</taxon>
        <taxon>Magnoliopsida</taxon>
        <taxon>Ranunculales</taxon>
        <taxon>Papaveraceae</taxon>
        <taxon>Papaveroideae</taxon>
        <taxon>Papaver</taxon>
    </lineage>
</organism>
<dbReference type="SUPFAM" id="SSF52833">
    <property type="entry name" value="Thioredoxin-like"/>
    <property type="match status" value="1"/>
</dbReference>
<comment type="caution">
    <text evidence="2">The sequence shown here is derived from an EMBL/GenBank/DDBJ whole genome shotgun (WGS) entry which is preliminary data.</text>
</comment>
<keyword evidence="1" id="KW-1133">Transmembrane helix</keyword>
<gene>
    <name evidence="2" type="ORF">MKW98_028938</name>
</gene>
<dbReference type="Proteomes" id="UP001202328">
    <property type="component" value="Unassembled WGS sequence"/>
</dbReference>
<accession>A0AAD4S2X3</accession>
<feature type="transmembrane region" description="Helical" evidence="1">
    <location>
        <begin position="23"/>
        <end position="44"/>
    </location>
</feature>
<evidence type="ECO:0000313" key="2">
    <source>
        <dbReference type="EMBL" id="KAI3857674.1"/>
    </source>
</evidence>
<dbReference type="InterPro" id="IPR036249">
    <property type="entry name" value="Thioredoxin-like_sf"/>
</dbReference>
<dbReference type="Gene3D" id="3.40.30.10">
    <property type="entry name" value="Glutaredoxin"/>
    <property type="match status" value="1"/>
</dbReference>
<feature type="transmembrane region" description="Helical" evidence="1">
    <location>
        <begin position="92"/>
        <end position="117"/>
    </location>
</feature>
<name>A0AAD4S2X3_9MAGN</name>
<proteinExistence type="predicted"/>
<dbReference type="EMBL" id="JAJJMB010014829">
    <property type="protein sequence ID" value="KAI3857674.1"/>
    <property type="molecule type" value="Genomic_DNA"/>
</dbReference>
<keyword evidence="3" id="KW-1185">Reference proteome</keyword>
<dbReference type="AlphaFoldDB" id="A0AAD4S2X3"/>
<evidence type="ECO:0008006" key="4">
    <source>
        <dbReference type="Google" id="ProtNLM"/>
    </source>
</evidence>
<protein>
    <recommendedName>
        <fullName evidence="4">Thioredoxin-related transmembrane protein 2</fullName>
    </recommendedName>
</protein>
<sequence length="260" mass="30275">MKEQKSKNDWYQWMNLVISEPYYVYHFIIFFSYLIVRTSAIQIFSSDFSYLLLRREIQAILALLMLVTVKLVKEESWEGFLSDVLFFSKGFLIVVSLLIDIQLALCYMVVFFVVFTLTQQPPYSELGHATRLTPLQLEVILTEGSASRFWLVEFRSLNSSNCIRTSRFISDLSITYSNKSLSFGIVDLGLFPNAAEKYGISMGASIGQLPAYILFDNGVEVKRFPEVDFEVRTFQKRLSKKFLCRHFELDRHLIKYVHVK</sequence>
<reference evidence="2" key="1">
    <citation type="submission" date="2022-04" db="EMBL/GenBank/DDBJ databases">
        <title>A functionally conserved STORR gene fusion in Papaver species that diverged 16.8 million years ago.</title>
        <authorList>
            <person name="Catania T."/>
        </authorList>
    </citation>
    <scope>NUCLEOTIDE SEQUENCE</scope>
    <source>
        <strain evidence="2">S-188037</strain>
    </source>
</reference>
<evidence type="ECO:0000313" key="3">
    <source>
        <dbReference type="Proteomes" id="UP001202328"/>
    </source>
</evidence>
<evidence type="ECO:0000256" key="1">
    <source>
        <dbReference type="SAM" id="Phobius"/>
    </source>
</evidence>
<keyword evidence="1" id="KW-0812">Transmembrane</keyword>